<accession>A0ABD1Y4P0</accession>
<protein>
    <submittedName>
        <fullName evidence="2">Uncharacterized protein</fullName>
    </submittedName>
</protein>
<dbReference type="Proteomes" id="UP001605036">
    <property type="component" value="Unassembled WGS sequence"/>
</dbReference>
<sequence>MEKEQIKIDWSTIKLSNNIQEISSKEWFEARLECWRWQIKFRAKLVGFEKPVFDPNEKNVSAHILAQKEEVKTKRLHPDTTHGGQKKHKVVFEEELELTPNNNILYEPSMPTGSSTFQPAQSAPSPAYNTRLYAQQHR</sequence>
<evidence type="ECO:0000313" key="3">
    <source>
        <dbReference type="Proteomes" id="UP001605036"/>
    </source>
</evidence>
<feature type="region of interest" description="Disordered" evidence="1">
    <location>
        <begin position="103"/>
        <end position="138"/>
    </location>
</feature>
<keyword evidence="3" id="KW-1185">Reference proteome</keyword>
<feature type="compositionally biased region" description="Polar residues" evidence="1">
    <location>
        <begin position="111"/>
        <end position="128"/>
    </location>
</feature>
<comment type="caution">
    <text evidence="2">The sequence shown here is derived from an EMBL/GenBank/DDBJ whole genome shotgun (WGS) entry which is preliminary data.</text>
</comment>
<dbReference type="EMBL" id="JBHFFA010000006">
    <property type="protein sequence ID" value="KAL2620612.1"/>
    <property type="molecule type" value="Genomic_DNA"/>
</dbReference>
<evidence type="ECO:0000313" key="2">
    <source>
        <dbReference type="EMBL" id="KAL2620612.1"/>
    </source>
</evidence>
<dbReference type="AlphaFoldDB" id="A0ABD1Y4P0"/>
<name>A0ABD1Y4P0_9MARC</name>
<organism evidence="2 3">
    <name type="scientific">Riccia fluitans</name>
    <dbReference type="NCBI Taxonomy" id="41844"/>
    <lineage>
        <taxon>Eukaryota</taxon>
        <taxon>Viridiplantae</taxon>
        <taxon>Streptophyta</taxon>
        <taxon>Embryophyta</taxon>
        <taxon>Marchantiophyta</taxon>
        <taxon>Marchantiopsida</taxon>
        <taxon>Marchantiidae</taxon>
        <taxon>Marchantiales</taxon>
        <taxon>Ricciaceae</taxon>
        <taxon>Riccia</taxon>
    </lineage>
</organism>
<gene>
    <name evidence="2" type="ORF">R1flu_000817</name>
</gene>
<evidence type="ECO:0000256" key="1">
    <source>
        <dbReference type="SAM" id="MobiDB-lite"/>
    </source>
</evidence>
<reference evidence="2 3" key="1">
    <citation type="submission" date="2024-09" db="EMBL/GenBank/DDBJ databases">
        <title>Chromosome-scale assembly of Riccia fluitans.</title>
        <authorList>
            <person name="Paukszto L."/>
            <person name="Sawicki J."/>
            <person name="Karawczyk K."/>
            <person name="Piernik-Szablinska J."/>
            <person name="Szczecinska M."/>
            <person name="Mazdziarz M."/>
        </authorList>
    </citation>
    <scope>NUCLEOTIDE SEQUENCE [LARGE SCALE GENOMIC DNA]</scope>
    <source>
        <strain evidence="2">Rf_01</strain>
        <tissue evidence="2">Aerial parts of the thallus</tissue>
    </source>
</reference>
<proteinExistence type="predicted"/>